<dbReference type="AlphaFoldDB" id="A0A5C5XGD7"/>
<dbReference type="OrthoDB" id="285029at2"/>
<comment type="caution">
    <text evidence="1">The sequence shown here is derived from an EMBL/GenBank/DDBJ whole genome shotgun (WGS) entry which is preliminary data.</text>
</comment>
<evidence type="ECO:0000313" key="2">
    <source>
        <dbReference type="Proteomes" id="UP000316095"/>
    </source>
</evidence>
<dbReference type="InterPro" id="IPR011051">
    <property type="entry name" value="RmlC_Cupin_sf"/>
</dbReference>
<dbReference type="Gene3D" id="2.60.120.10">
    <property type="entry name" value="Jelly Rolls"/>
    <property type="match status" value="2"/>
</dbReference>
<sequence length="307" mass="34511">MSTSHASLNELWQKQSLSWEYGAAASPDIEDVPIRVFPAALHESGVTEIIKLDLSDLIGTSTPATTPSLLANYLTIQAEDHIQIAEQTSSEVYFVMRGQGRTETEQGILEWKQGDAFTLPCHQGVTHFADVDSALYWVHDGPLMSYLGVHPNKPRFESAYYSKEYLDGEISKIREAGIRENRNRNGIILGNPASEKTKTMTHTMWSLYNVLPKQSVQKPHRHNSVAIDLAVSADPNTYTMIAKEIDEAGNLIDPFRAEWKPNSVFVTPPGWWHSHHNESDVDAYVFPVQDAGLQTYLRTLDIQFIKD</sequence>
<accession>A0A5C5XGD7</accession>
<evidence type="ECO:0000313" key="1">
    <source>
        <dbReference type="EMBL" id="TWT61461.1"/>
    </source>
</evidence>
<dbReference type="EMBL" id="SJPG01000001">
    <property type="protein sequence ID" value="TWT61461.1"/>
    <property type="molecule type" value="Genomic_DNA"/>
</dbReference>
<protein>
    <recommendedName>
        <fullName evidence="3">Gentisate 1,2-dioxygenase</fullName>
    </recommendedName>
</protein>
<organism evidence="1 2">
    <name type="scientific">Rubinisphaera italica</name>
    <dbReference type="NCBI Taxonomy" id="2527969"/>
    <lineage>
        <taxon>Bacteria</taxon>
        <taxon>Pseudomonadati</taxon>
        <taxon>Planctomycetota</taxon>
        <taxon>Planctomycetia</taxon>
        <taxon>Planctomycetales</taxon>
        <taxon>Planctomycetaceae</taxon>
        <taxon>Rubinisphaera</taxon>
    </lineage>
</organism>
<dbReference type="Proteomes" id="UP000316095">
    <property type="component" value="Unassembled WGS sequence"/>
</dbReference>
<dbReference type="SUPFAM" id="SSF51182">
    <property type="entry name" value="RmlC-like cupins"/>
    <property type="match status" value="1"/>
</dbReference>
<dbReference type="GO" id="GO:0051213">
    <property type="term" value="F:dioxygenase activity"/>
    <property type="evidence" value="ECO:0007669"/>
    <property type="project" value="InterPro"/>
</dbReference>
<dbReference type="InterPro" id="IPR014710">
    <property type="entry name" value="RmlC-like_jellyroll"/>
</dbReference>
<dbReference type="PANTHER" id="PTHR41517:SF1">
    <property type="entry name" value="CUPIN"/>
    <property type="match status" value="1"/>
</dbReference>
<evidence type="ECO:0008006" key="3">
    <source>
        <dbReference type="Google" id="ProtNLM"/>
    </source>
</evidence>
<name>A0A5C5XGD7_9PLAN</name>
<keyword evidence="2" id="KW-1185">Reference proteome</keyword>
<dbReference type="PANTHER" id="PTHR41517">
    <property type="entry name" value="1,2-DIOXYGENASE PROTEIN-RELATED"/>
    <property type="match status" value="1"/>
</dbReference>
<proteinExistence type="predicted"/>
<reference evidence="1 2" key="1">
    <citation type="submission" date="2019-02" db="EMBL/GenBank/DDBJ databases">
        <title>Deep-cultivation of Planctomycetes and their phenomic and genomic characterization uncovers novel biology.</title>
        <authorList>
            <person name="Wiegand S."/>
            <person name="Jogler M."/>
            <person name="Boedeker C."/>
            <person name="Pinto D."/>
            <person name="Vollmers J."/>
            <person name="Rivas-Marin E."/>
            <person name="Kohn T."/>
            <person name="Peeters S.H."/>
            <person name="Heuer A."/>
            <person name="Rast P."/>
            <person name="Oberbeckmann S."/>
            <person name="Bunk B."/>
            <person name="Jeske O."/>
            <person name="Meyerdierks A."/>
            <person name="Storesund J.E."/>
            <person name="Kallscheuer N."/>
            <person name="Luecker S."/>
            <person name="Lage O.M."/>
            <person name="Pohl T."/>
            <person name="Merkel B.J."/>
            <person name="Hornburger P."/>
            <person name="Mueller R.-W."/>
            <person name="Bruemmer F."/>
            <person name="Labrenz M."/>
            <person name="Spormann A.M."/>
            <person name="Op Den Camp H."/>
            <person name="Overmann J."/>
            <person name="Amann R."/>
            <person name="Jetten M.S.M."/>
            <person name="Mascher T."/>
            <person name="Medema M.H."/>
            <person name="Devos D.P."/>
            <person name="Kaster A.-K."/>
            <person name="Ovreas L."/>
            <person name="Rohde M."/>
            <person name="Galperin M.Y."/>
            <person name="Jogler C."/>
        </authorList>
    </citation>
    <scope>NUCLEOTIDE SEQUENCE [LARGE SCALE GENOMIC DNA]</scope>
    <source>
        <strain evidence="1 2">Pan54</strain>
    </source>
</reference>
<dbReference type="RefSeq" id="WP_146503450.1">
    <property type="nucleotide sequence ID" value="NZ_SJPG01000001.1"/>
</dbReference>
<gene>
    <name evidence="1" type="ORF">Pan54_21970</name>
</gene>
<dbReference type="InterPro" id="IPR047183">
    <property type="entry name" value="GDO-like"/>
</dbReference>
<dbReference type="CDD" id="cd02216">
    <property type="entry name" value="cupin_GDO-like_N"/>
    <property type="match status" value="1"/>
</dbReference>